<name>A0AAV4T1I9_CAEEX</name>
<proteinExistence type="predicted"/>
<evidence type="ECO:0000313" key="2">
    <source>
        <dbReference type="EMBL" id="GIY39226.1"/>
    </source>
</evidence>
<dbReference type="EMBL" id="BPLR01010430">
    <property type="protein sequence ID" value="GIY39226.1"/>
    <property type="molecule type" value="Genomic_DNA"/>
</dbReference>
<evidence type="ECO:0000313" key="3">
    <source>
        <dbReference type="Proteomes" id="UP001054945"/>
    </source>
</evidence>
<sequence>MFNNATANAPLQNNQPPKAPIQAQAAAVDATVNMRPNGARMISRITRHPVLNISFQPYSDASLENANIPRCVFPVSFPEVISACNRKACL</sequence>
<organism evidence="2 3">
    <name type="scientific">Caerostris extrusa</name>
    <name type="common">Bark spider</name>
    <name type="synonym">Caerostris bankana</name>
    <dbReference type="NCBI Taxonomy" id="172846"/>
    <lineage>
        <taxon>Eukaryota</taxon>
        <taxon>Metazoa</taxon>
        <taxon>Ecdysozoa</taxon>
        <taxon>Arthropoda</taxon>
        <taxon>Chelicerata</taxon>
        <taxon>Arachnida</taxon>
        <taxon>Araneae</taxon>
        <taxon>Araneomorphae</taxon>
        <taxon>Entelegynae</taxon>
        <taxon>Araneoidea</taxon>
        <taxon>Araneidae</taxon>
        <taxon>Caerostris</taxon>
    </lineage>
</organism>
<comment type="caution">
    <text evidence="2">The sequence shown here is derived from an EMBL/GenBank/DDBJ whole genome shotgun (WGS) entry which is preliminary data.</text>
</comment>
<keyword evidence="3" id="KW-1185">Reference proteome</keyword>
<feature type="region of interest" description="Disordered" evidence="1">
    <location>
        <begin position="1"/>
        <end position="24"/>
    </location>
</feature>
<reference evidence="2 3" key="1">
    <citation type="submission" date="2021-06" db="EMBL/GenBank/DDBJ databases">
        <title>Caerostris extrusa draft genome.</title>
        <authorList>
            <person name="Kono N."/>
            <person name="Arakawa K."/>
        </authorList>
    </citation>
    <scope>NUCLEOTIDE SEQUENCE [LARGE SCALE GENOMIC DNA]</scope>
</reference>
<gene>
    <name evidence="2" type="ORF">CEXT_346101</name>
</gene>
<dbReference type="Proteomes" id="UP001054945">
    <property type="component" value="Unassembled WGS sequence"/>
</dbReference>
<dbReference type="AlphaFoldDB" id="A0AAV4T1I9"/>
<accession>A0AAV4T1I9</accession>
<protein>
    <submittedName>
        <fullName evidence="2">Uncharacterized protein</fullName>
    </submittedName>
</protein>
<evidence type="ECO:0000256" key="1">
    <source>
        <dbReference type="SAM" id="MobiDB-lite"/>
    </source>
</evidence>
<feature type="compositionally biased region" description="Polar residues" evidence="1">
    <location>
        <begin position="1"/>
        <end position="14"/>
    </location>
</feature>